<name>A0A9P6CEL6_9AGAR</name>
<gene>
    <name evidence="1" type="ORF">BDZ94DRAFT_1271446</name>
</gene>
<dbReference type="Proteomes" id="UP000807353">
    <property type="component" value="Unassembled WGS sequence"/>
</dbReference>
<dbReference type="AlphaFoldDB" id="A0A9P6CEL6"/>
<evidence type="ECO:0000313" key="1">
    <source>
        <dbReference type="EMBL" id="KAF9458108.1"/>
    </source>
</evidence>
<evidence type="ECO:0000313" key="2">
    <source>
        <dbReference type="Proteomes" id="UP000807353"/>
    </source>
</evidence>
<organism evidence="1 2">
    <name type="scientific">Collybia nuda</name>
    <dbReference type="NCBI Taxonomy" id="64659"/>
    <lineage>
        <taxon>Eukaryota</taxon>
        <taxon>Fungi</taxon>
        <taxon>Dikarya</taxon>
        <taxon>Basidiomycota</taxon>
        <taxon>Agaricomycotina</taxon>
        <taxon>Agaricomycetes</taxon>
        <taxon>Agaricomycetidae</taxon>
        <taxon>Agaricales</taxon>
        <taxon>Tricholomatineae</taxon>
        <taxon>Clitocybaceae</taxon>
        <taxon>Collybia</taxon>
    </lineage>
</organism>
<proteinExistence type="predicted"/>
<reference evidence="1" key="1">
    <citation type="submission" date="2020-11" db="EMBL/GenBank/DDBJ databases">
        <authorList>
            <consortium name="DOE Joint Genome Institute"/>
            <person name="Ahrendt S."/>
            <person name="Riley R."/>
            <person name="Andreopoulos W."/>
            <person name="Labutti K."/>
            <person name="Pangilinan J."/>
            <person name="Ruiz-Duenas F.J."/>
            <person name="Barrasa J.M."/>
            <person name="Sanchez-Garcia M."/>
            <person name="Camarero S."/>
            <person name="Miyauchi S."/>
            <person name="Serrano A."/>
            <person name="Linde D."/>
            <person name="Babiker R."/>
            <person name="Drula E."/>
            <person name="Ayuso-Fernandez I."/>
            <person name="Pacheco R."/>
            <person name="Padilla G."/>
            <person name="Ferreira P."/>
            <person name="Barriuso J."/>
            <person name="Kellner H."/>
            <person name="Castanera R."/>
            <person name="Alfaro M."/>
            <person name="Ramirez L."/>
            <person name="Pisabarro A.G."/>
            <person name="Kuo A."/>
            <person name="Tritt A."/>
            <person name="Lipzen A."/>
            <person name="He G."/>
            <person name="Yan M."/>
            <person name="Ng V."/>
            <person name="Cullen D."/>
            <person name="Martin F."/>
            <person name="Rosso M.-N."/>
            <person name="Henrissat B."/>
            <person name="Hibbett D."/>
            <person name="Martinez A.T."/>
            <person name="Grigoriev I.V."/>
        </authorList>
    </citation>
    <scope>NUCLEOTIDE SEQUENCE</scope>
    <source>
        <strain evidence="1">CBS 247.69</strain>
    </source>
</reference>
<dbReference type="EMBL" id="MU150349">
    <property type="protein sequence ID" value="KAF9458108.1"/>
    <property type="molecule type" value="Genomic_DNA"/>
</dbReference>
<keyword evidence="2" id="KW-1185">Reference proteome</keyword>
<sequence>MNNLDVRNYKEAVALYKHTEDDREAARNTMTAAISQLRVAATNLKEAQDQLTEADLQSGRVRYYLRERGFADVFSARSSRVAVAALNQTCYVVARTGEQTFYVYLD</sequence>
<comment type="caution">
    <text evidence="1">The sequence shown here is derived from an EMBL/GenBank/DDBJ whole genome shotgun (WGS) entry which is preliminary data.</text>
</comment>
<protein>
    <submittedName>
        <fullName evidence="1">Uncharacterized protein</fullName>
    </submittedName>
</protein>
<accession>A0A9P6CEL6</accession>